<evidence type="ECO:0000256" key="10">
    <source>
        <dbReference type="ARBA" id="ARBA00023316"/>
    </source>
</evidence>
<evidence type="ECO:0000256" key="5">
    <source>
        <dbReference type="ARBA" id="ARBA00022525"/>
    </source>
</evidence>
<comment type="similarity">
    <text evidence="3">Belongs to the polysaccharide lyase 4 family.</text>
</comment>
<evidence type="ECO:0000259" key="13">
    <source>
        <dbReference type="Pfam" id="PF09284"/>
    </source>
</evidence>
<evidence type="ECO:0000256" key="8">
    <source>
        <dbReference type="ARBA" id="ARBA00023239"/>
    </source>
</evidence>
<feature type="signal peptide" evidence="12">
    <location>
        <begin position="1"/>
        <end position="18"/>
    </location>
</feature>
<dbReference type="InterPro" id="IPR015364">
    <property type="entry name" value="RhgB_N"/>
</dbReference>
<dbReference type="Pfam" id="PF14686">
    <property type="entry name" value="fn3_3"/>
    <property type="match status" value="1"/>
</dbReference>
<comment type="subcellular location">
    <subcellularLocation>
        <location evidence="2">Secreted</location>
    </subcellularLocation>
</comment>
<evidence type="ECO:0000256" key="6">
    <source>
        <dbReference type="ARBA" id="ARBA00022729"/>
    </source>
</evidence>
<feature type="chain" id="PRO_5047364075" description="rhamnogalacturonan endolyase" evidence="12">
    <location>
        <begin position="19"/>
        <end position="546"/>
    </location>
</feature>
<reference evidence="16 17" key="1">
    <citation type="journal article" date="2025" name="Microbiol. Resour. Announc.">
        <title>Draft genome sequences for Neonectria magnoliae and Neonectria punicea, canker pathogens of Liriodendron tulipifera and Acer saccharum in West Virginia.</title>
        <authorList>
            <person name="Petronek H.M."/>
            <person name="Kasson M.T."/>
            <person name="Metheny A.M."/>
            <person name="Stauder C.M."/>
            <person name="Lovett B."/>
            <person name="Lynch S.C."/>
            <person name="Garnas J.R."/>
            <person name="Kasson L.R."/>
            <person name="Stajich J.E."/>
        </authorList>
    </citation>
    <scope>NUCLEOTIDE SEQUENCE [LARGE SCALE GENOMIC DNA]</scope>
    <source>
        <strain evidence="16 17">NRRL 64651</strain>
    </source>
</reference>
<keyword evidence="8" id="KW-0456">Lyase</keyword>
<keyword evidence="6 12" id="KW-0732">Signal</keyword>
<evidence type="ECO:0000256" key="3">
    <source>
        <dbReference type="ARBA" id="ARBA00010418"/>
    </source>
</evidence>
<dbReference type="PANTHER" id="PTHR36574">
    <property type="entry name" value="RHAMNOGALACTURONATE LYASE-RELATED"/>
    <property type="match status" value="1"/>
</dbReference>
<dbReference type="InterPro" id="IPR029411">
    <property type="entry name" value="RG-lyase_III"/>
</dbReference>
<evidence type="ECO:0000256" key="2">
    <source>
        <dbReference type="ARBA" id="ARBA00004613"/>
    </source>
</evidence>
<dbReference type="Gene3D" id="2.70.98.10">
    <property type="match status" value="1"/>
</dbReference>
<protein>
    <recommendedName>
        <fullName evidence="4">rhamnogalacturonan endolyase</fullName>
        <ecNumber evidence="4">4.2.2.23</ecNumber>
    </recommendedName>
</protein>
<keyword evidence="17" id="KW-1185">Reference proteome</keyword>
<dbReference type="CDD" id="cd10317">
    <property type="entry name" value="RGL4_C"/>
    <property type="match status" value="1"/>
</dbReference>
<dbReference type="Proteomes" id="UP001498421">
    <property type="component" value="Unassembled WGS sequence"/>
</dbReference>
<keyword evidence="10" id="KW-0961">Cell wall biogenesis/degradation</keyword>
<dbReference type="SUPFAM" id="SSF49785">
    <property type="entry name" value="Galactose-binding domain-like"/>
    <property type="match status" value="1"/>
</dbReference>
<keyword evidence="7" id="KW-1015">Disulfide bond</keyword>
<sequence>MLILTAFSALCLWPAAVAAAWGWTDRSGNYVIDSGADLVISVSKSNGDINSLKYKGQEFNGWGGKNTHVESGLGASTVTIATVNTNVIRVSVQRGTLKHYIVVRYKNNNVYLFTNKADNSISAMRYIVRIKPGIFSHASTDPDYYDPGSTYIEASDVSINSAGITKSKHYQGSTYGRTMDYDFVGRSTGKVGLYMIRSNHEKASGGPFFRSLLTRADATGEDLYDIYYYNMGSTDPMRFGLQGPSVLAFTDGGAPSSSLYARNADWTWIDGLGLSGWTNWADRGYVSGVGISNMKSGFTYTVGLSNAQAQYWGVASATNGAWTIKKIIPGTYTMTVYKEELEVYTGSVTINKAAGTAVNTVKATDPADAAAIWRIGEWDGTPRGFLNFEDKVMKPTYMHPSDKRLAKWDAGNFIVGTSKANAFPGYMWTDINNNHLVYFKLTQAQLGKAHTVRVGITEAYINGRPTIKVNDWAARAPGATTQAQTRSLTTGTYRGNNVKLEFTVPSTAFKQSTSEWQILTISIITGSTGSQYLSGGVSFDSIDMLA</sequence>
<gene>
    <name evidence="16" type="ORF">QQZ08_008454</name>
</gene>
<evidence type="ECO:0000313" key="16">
    <source>
        <dbReference type="EMBL" id="KAK7424825.1"/>
    </source>
</evidence>
<proteinExistence type="inferred from homology"/>
<dbReference type="InterPro" id="IPR029413">
    <property type="entry name" value="RG-lyase_II"/>
</dbReference>
<feature type="domain" description="Rhamnogalacturonan lyase" evidence="15">
    <location>
        <begin position="283"/>
        <end position="355"/>
    </location>
</feature>
<dbReference type="Gene3D" id="2.60.40.1120">
    <property type="entry name" value="Carboxypeptidase-like, regulatory domain"/>
    <property type="match status" value="1"/>
</dbReference>
<comment type="catalytic activity">
    <reaction evidence="1">
        <text>Endotype eliminative cleavage of L-alpha-rhamnopyranosyl-(1-&gt;4)-alpha-D-galactopyranosyluronic acid bonds of rhamnogalacturonan I domains in ramified hairy regions of pectin leaving L-rhamnopyranose at the reducing end and 4-deoxy-4,5-unsaturated D-galactopyranosyluronic acid at the non-reducing end.</text>
        <dbReference type="EC" id="4.2.2.23"/>
    </reaction>
</comment>
<evidence type="ECO:0000313" key="17">
    <source>
        <dbReference type="Proteomes" id="UP001498421"/>
    </source>
</evidence>
<dbReference type="EC" id="4.2.2.23" evidence="4"/>
<dbReference type="SUPFAM" id="SSF74650">
    <property type="entry name" value="Galactose mutarotase-like"/>
    <property type="match status" value="1"/>
</dbReference>
<dbReference type="InterPro" id="IPR008979">
    <property type="entry name" value="Galactose-bd-like_sf"/>
</dbReference>
<feature type="domain" description="Rhamnogalacturonan lyase" evidence="14">
    <location>
        <begin position="372"/>
        <end position="543"/>
    </location>
</feature>
<dbReference type="Gene3D" id="2.60.120.260">
    <property type="entry name" value="Galactose-binding domain-like"/>
    <property type="match status" value="1"/>
</dbReference>
<feature type="domain" description="Rhamnogalacturonase B N-terminal" evidence="13">
    <location>
        <begin position="21"/>
        <end position="276"/>
    </location>
</feature>
<organism evidence="16 17">
    <name type="scientific">Neonectria magnoliae</name>
    <dbReference type="NCBI Taxonomy" id="2732573"/>
    <lineage>
        <taxon>Eukaryota</taxon>
        <taxon>Fungi</taxon>
        <taxon>Dikarya</taxon>
        <taxon>Ascomycota</taxon>
        <taxon>Pezizomycotina</taxon>
        <taxon>Sordariomycetes</taxon>
        <taxon>Hypocreomycetidae</taxon>
        <taxon>Hypocreales</taxon>
        <taxon>Nectriaceae</taxon>
        <taxon>Neonectria</taxon>
    </lineage>
</organism>
<evidence type="ECO:0000256" key="4">
    <source>
        <dbReference type="ARBA" id="ARBA00012437"/>
    </source>
</evidence>
<evidence type="ECO:0000256" key="9">
    <source>
        <dbReference type="ARBA" id="ARBA00023277"/>
    </source>
</evidence>
<dbReference type="InterPro" id="IPR014718">
    <property type="entry name" value="GH-type_carb-bd"/>
</dbReference>
<dbReference type="InterPro" id="IPR011013">
    <property type="entry name" value="Gal_mutarotase_sf_dom"/>
</dbReference>
<dbReference type="EMBL" id="JAZAVK010000088">
    <property type="protein sequence ID" value="KAK7424825.1"/>
    <property type="molecule type" value="Genomic_DNA"/>
</dbReference>
<keyword evidence="9" id="KW-0119">Carbohydrate metabolism</keyword>
<dbReference type="Pfam" id="PF09284">
    <property type="entry name" value="RhgB_N"/>
    <property type="match status" value="1"/>
</dbReference>
<evidence type="ECO:0000256" key="11">
    <source>
        <dbReference type="ARBA" id="ARBA00023326"/>
    </source>
</evidence>
<dbReference type="PANTHER" id="PTHR36574:SF1">
    <property type="entry name" value="RHAMNOGALACTURONATE LYASE-RELATED"/>
    <property type="match status" value="1"/>
</dbReference>
<accession>A0ABR1HUB7</accession>
<evidence type="ECO:0000259" key="15">
    <source>
        <dbReference type="Pfam" id="PF14686"/>
    </source>
</evidence>
<dbReference type="SUPFAM" id="SSF49452">
    <property type="entry name" value="Starch-binding domain-like"/>
    <property type="match status" value="1"/>
</dbReference>
<dbReference type="Pfam" id="PF14683">
    <property type="entry name" value="CBM-like"/>
    <property type="match status" value="1"/>
</dbReference>
<dbReference type="InterPro" id="IPR016590">
    <property type="entry name" value="Rhamnogalacturonase_B"/>
</dbReference>
<evidence type="ECO:0000256" key="12">
    <source>
        <dbReference type="SAM" id="SignalP"/>
    </source>
</evidence>
<name>A0ABR1HUB7_9HYPO</name>
<comment type="caution">
    <text evidence="16">The sequence shown here is derived from an EMBL/GenBank/DDBJ whole genome shotgun (WGS) entry which is preliminary data.</text>
</comment>
<evidence type="ECO:0000256" key="1">
    <source>
        <dbReference type="ARBA" id="ARBA00001324"/>
    </source>
</evidence>
<dbReference type="InterPro" id="IPR013784">
    <property type="entry name" value="Carb-bd-like_fold"/>
</dbReference>
<keyword evidence="5" id="KW-0964">Secreted</keyword>
<evidence type="ECO:0000256" key="7">
    <source>
        <dbReference type="ARBA" id="ARBA00023157"/>
    </source>
</evidence>
<evidence type="ECO:0000259" key="14">
    <source>
        <dbReference type="Pfam" id="PF14683"/>
    </source>
</evidence>
<keyword evidence="11" id="KW-0624">Polysaccharide degradation</keyword>